<evidence type="ECO:0000256" key="16">
    <source>
        <dbReference type="RuleBase" id="RU003750"/>
    </source>
</evidence>
<dbReference type="GO" id="GO:0016020">
    <property type="term" value="C:membrane"/>
    <property type="evidence" value="ECO:0007669"/>
    <property type="project" value="UniProtKB-SubCell"/>
</dbReference>
<keyword evidence="7 16" id="KW-0808">Transferase</keyword>
<dbReference type="Proteomes" id="UP000323594">
    <property type="component" value="Chromosome"/>
</dbReference>
<comment type="pathway">
    <text evidence="2">Phospholipid metabolism; phosphatidylglycerol biosynthesis; phosphatidylglycerol from CDP-diacylglycerol: step 1/2.</text>
</comment>
<evidence type="ECO:0000256" key="12">
    <source>
        <dbReference type="ARBA" id="ARBA00023209"/>
    </source>
</evidence>
<dbReference type="Pfam" id="PF01066">
    <property type="entry name" value="CDP-OH_P_transf"/>
    <property type="match status" value="1"/>
</dbReference>
<dbReference type="GO" id="GO:0008444">
    <property type="term" value="F:CDP-diacylglycerol-glycerol-3-phosphate 3-phosphatidyltransferase activity"/>
    <property type="evidence" value="ECO:0007669"/>
    <property type="project" value="UniProtKB-UniRule"/>
</dbReference>
<proteinExistence type="inferred from homology"/>
<dbReference type="GO" id="GO:0046474">
    <property type="term" value="P:glycerophospholipid biosynthetic process"/>
    <property type="evidence" value="ECO:0007669"/>
    <property type="project" value="TreeGrafter"/>
</dbReference>
<dbReference type="InterPro" id="IPR000462">
    <property type="entry name" value="CDP-OH_P_trans"/>
</dbReference>
<accession>A0AAE6M981</accession>
<keyword evidence="9 17" id="KW-1133">Transmembrane helix</keyword>
<sequence>MRLSNFFTVLRLILAPLFFILYFLPVQFGLDRRFFLVVIIPLFVFMELTDFFDGYYARKRNQVSNFGKLFDPFADVLANLTVMFCFTLDGFLPSLLFLIILYRELSIMFLRMLARGEGITIAAKMGGKLKTVSYIVASGFSLFILILIAFFSLPESIVRYFIIVNYCLYGLASVLSVLSFLSYYNGYKEALKHQAEL</sequence>
<name>A0AAE6M981_TREPH</name>
<evidence type="ECO:0000256" key="8">
    <source>
        <dbReference type="ARBA" id="ARBA00022692"/>
    </source>
</evidence>
<keyword evidence="11 17" id="KW-0472">Membrane</keyword>
<keyword evidence="13" id="KW-1208">Phospholipid metabolism</keyword>
<dbReference type="PIRSF" id="PIRSF000847">
    <property type="entry name" value="Phos_ph_gly_syn"/>
    <property type="match status" value="1"/>
</dbReference>
<reference evidence="18 19" key="1">
    <citation type="submission" date="2019-08" db="EMBL/GenBank/DDBJ databases">
        <authorList>
            <person name="Kuhnert P."/>
        </authorList>
    </citation>
    <scope>NUCLEOTIDE SEQUENCE [LARGE SCALE GENOMIC DNA]</scope>
    <source>
        <strain evidence="18 19">B36.5</strain>
    </source>
</reference>
<evidence type="ECO:0000256" key="4">
    <source>
        <dbReference type="ARBA" id="ARBA00013170"/>
    </source>
</evidence>
<evidence type="ECO:0000313" key="18">
    <source>
        <dbReference type="EMBL" id="QEJ98792.1"/>
    </source>
</evidence>
<dbReference type="InterPro" id="IPR050324">
    <property type="entry name" value="CDP-alcohol_PTase-I"/>
</dbReference>
<dbReference type="Gene3D" id="1.20.120.1760">
    <property type="match status" value="1"/>
</dbReference>
<keyword evidence="6" id="KW-0444">Lipid biosynthesis</keyword>
<evidence type="ECO:0000256" key="2">
    <source>
        <dbReference type="ARBA" id="ARBA00005042"/>
    </source>
</evidence>
<evidence type="ECO:0000256" key="9">
    <source>
        <dbReference type="ARBA" id="ARBA00022989"/>
    </source>
</evidence>
<gene>
    <name evidence="18" type="primary">pgsA</name>
    <name evidence="18" type="ORF">FUT82_12835</name>
</gene>
<dbReference type="EMBL" id="CP042817">
    <property type="protein sequence ID" value="QEJ98792.1"/>
    <property type="molecule type" value="Genomic_DNA"/>
</dbReference>
<evidence type="ECO:0000256" key="11">
    <source>
        <dbReference type="ARBA" id="ARBA00023136"/>
    </source>
</evidence>
<evidence type="ECO:0000256" key="14">
    <source>
        <dbReference type="ARBA" id="ARBA00048586"/>
    </source>
</evidence>
<dbReference type="PANTHER" id="PTHR14269:SF62">
    <property type="entry name" value="CDP-DIACYLGLYCEROL--GLYCEROL-3-PHOSPHATE 3-PHOSPHATIDYLTRANSFERASE 1, CHLOROPLASTIC"/>
    <property type="match status" value="1"/>
</dbReference>
<keyword evidence="8 17" id="KW-0812">Transmembrane</keyword>
<dbReference type="PANTHER" id="PTHR14269">
    <property type="entry name" value="CDP-DIACYLGLYCEROL--GLYCEROL-3-PHOSPHATE 3-PHOSPHATIDYLTRANSFERASE-RELATED"/>
    <property type="match status" value="1"/>
</dbReference>
<dbReference type="GeneID" id="57752515"/>
<dbReference type="EC" id="2.7.8.5" evidence="4 15"/>
<comment type="catalytic activity">
    <reaction evidence="14">
        <text>a CDP-1,2-diacyl-sn-glycerol + sn-glycerol 3-phosphate = a 1,2-diacyl-sn-glycero-3-phospho-(1'-sn-glycero-3'-phosphate) + CMP + H(+)</text>
        <dbReference type="Rhea" id="RHEA:12593"/>
        <dbReference type="ChEBI" id="CHEBI:15378"/>
        <dbReference type="ChEBI" id="CHEBI:57597"/>
        <dbReference type="ChEBI" id="CHEBI:58332"/>
        <dbReference type="ChEBI" id="CHEBI:60110"/>
        <dbReference type="ChEBI" id="CHEBI:60377"/>
        <dbReference type="EC" id="2.7.8.5"/>
    </reaction>
</comment>
<evidence type="ECO:0000256" key="5">
    <source>
        <dbReference type="ARBA" id="ARBA00014944"/>
    </source>
</evidence>
<evidence type="ECO:0000256" key="7">
    <source>
        <dbReference type="ARBA" id="ARBA00022679"/>
    </source>
</evidence>
<feature type="transmembrane region" description="Helical" evidence="17">
    <location>
        <begin position="132"/>
        <end position="151"/>
    </location>
</feature>
<keyword evidence="10" id="KW-0443">Lipid metabolism</keyword>
<dbReference type="AlphaFoldDB" id="A0AAE6M981"/>
<evidence type="ECO:0000256" key="15">
    <source>
        <dbReference type="NCBIfam" id="TIGR00560"/>
    </source>
</evidence>
<dbReference type="InterPro" id="IPR004570">
    <property type="entry name" value="Phosphatidylglycerol_P_synth"/>
</dbReference>
<dbReference type="PROSITE" id="PS00379">
    <property type="entry name" value="CDP_ALCOHOL_P_TRANSF"/>
    <property type="match status" value="1"/>
</dbReference>
<evidence type="ECO:0000256" key="17">
    <source>
        <dbReference type="SAM" id="Phobius"/>
    </source>
</evidence>
<feature type="transmembrane region" description="Helical" evidence="17">
    <location>
        <begin position="157"/>
        <end position="184"/>
    </location>
</feature>
<evidence type="ECO:0000256" key="10">
    <source>
        <dbReference type="ARBA" id="ARBA00023098"/>
    </source>
</evidence>
<organism evidence="18 19">
    <name type="scientific">Treponema phagedenis</name>
    <dbReference type="NCBI Taxonomy" id="162"/>
    <lineage>
        <taxon>Bacteria</taxon>
        <taxon>Pseudomonadati</taxon>
        <taxon>Spirochaetota</taxon>
        <taxon>Spirochaetia</taxon>
        <taxon>Spirochaetales</taxon>
        <taxon>Treponemataceae</taxon>
        <taxon>Treponema</taxon>
    </lineage>
</organism>
<evidence type="ECO:0000313" key="19">
    <source>
        <dbReference type="Proteomes" id="UP000323594"/>
    </source>
</evidence>
<feature type="transmembrane region" description="Helical" evidence="17">
    <location>
        <begin position="6"/>
        <end position="24"/>
    </location>
</feature>
<feature type="transmembrane region" description="Helical" evidence="17">
    <location>
        <begin position="36"/>
        <end position="56"/>
    </location>
</feature>
<protein>
    <recommendedName>
        <fullName evidence="5 15">CDP-diacylglycerol--glycerol-3-phosphate 3-phosphatidyltransferase</fullName>
        <ecNumber evidence="4 15">2.7.8.5</ecNumber>
    </recommendedName>
</protein>
<dbReference type="RefSeq" id="WP_024752311.1">
    <property type="nucleotide sequence ID" value="NZ_CP027018.1"/>
</dbReference>
<comment type="similarity">
    <text evidence="3 16">Belongs to the CDP-alcohol phosphatidyltransferase class-I family.</text>
</comment>
<feature type="transmembrane region" description="Helical" evidence="17">
    <location>
        <begin position="76"/>
        <end position="102"/>
    </location>
</feature>
<evidence type="ECO:0000256" key="13">
    <source>
        <dbReference type="ARBA" id="ARBA00023264"/>
    </source>
</evidence>
<dbReference type="InterPro" id="IPR048254">
    <property type="entry name" value="CDP_ALCOHOL_P_TRANSF_CS"/>
</dbReference>
<evidence type="ECO:0000256" key="1">
    <source>
        <dbReference type="ARBA" id="ARBA00004141"/>
    </source>
</evidence>
<keyword evidence="12" id="KW-0594">Phospholipid biosynthesis</keyword>
<evidence type="ECO:0000256" key="3">
    <source>
        <dbReference type="ARBA" id="ARBA00010441"/>
    </source>
</evidence>
<dbReference type="NCBIfam" id="TIGR00560">
    <property type="entry name" value="pgsA"/>
    <property type="match status" value="1"/>
</dbReference>
<dbReference type="InterPro" id="IPR043130">
    <property type="entry name" value="CDP-OH_PTrfase_TM_dom"/>
</dbReference>
<evidence type="ECO:0000256" key="6">
    <source>
        <dbReference type="ARBA" id="ARBA00022516"/>
    </source>
</evidence>
<comment type="subcellular location">
    <subcellularLocation>
        <location evidence="1">Membrane</location>
        <topology evidence="1">Multi-pass membrane protein</topology>
    </subcellularLocation>
</comment>